<dbReference type="PROSITE" id="PS00233">
    <property type="entry name" value="CHIT_BIND_RR_1"/>
    <property type="match status" value="1"/>
</dbReference>
<keyword evidence="6" id="KW-1185">Reference proteome</keyword>
<organism evidence="5 6">
    <name type="scientific">Folsomia candida</name>
    <name type="common">Springtail</name>
    <dbReference type="NCBI Taxonomy" id="158441"/>
    <lineage>
        <taxon>Eukaryota</taxon>
        <taxon>Metazoa</taxon>
        <taxon>Ecdysozoa</taxon>
        <taxon>Arthropoda</taxon>
        <taxon>Hexapoda</taxon>
        <taxon>Collembola</taxon>
        <taxon>Entomobryomorpha</taxon>
        <taxon>Isotomoidea</taxon>
        <taxon>Isotomidae</taxon>
        <taxon>Proisotominae</taxon>
        <taxon>Folsomia</taxon>
    </lineage>
</organism>
<reference evidence="5 6" key="1">
    <citation type="submission" date="2015-12" db="EMBL/GenBank/DDBJ databases">
        <title>The genome of Folsomia candida.</title>
        <authorList>
            <person name="Faddeeva A."/>
            <person name="Derks M.F."/>
            <person name="Anvar Y."/>
            <person name="Smit S."/>
            <person name="Van Straalen N."/>
            <person name="Roelofs D."/>
        </authorList>
    </citation>
    <scope>NUCLEOTIDE SEQUENCE [LARGE SCALE GENOMIC DNA]</scope>
    <source>
        <strain evidence="5 6">VU population</strain>
        <tissue evidence="5">Whole body</tissue>
    </source>
</reference>
<proteinExistence type="predicted"/>
<evidence type="ECO:0000256" key="4">
    <source>
        <dbReference type="SAM" id="SignalP"/>
    </source>
</evidence>
<evidence type="ECO:0000256" key="2">
    <source>
        <dbReference type="ARBA" id="ARBA00022737"/>
    </source>
</evidence>
<dbReference type="PRINTS" id="PR00947">
    <property type="entry name" value="CUTICLE"/>
</dbReference>
<dbReference type="PROSITE" id="PS51155">
    <property type="entry name" value="CHIT_BIND_RR_2"/>
    <property type="match status" value="1"/>
</dbReference>
<evidence type="ECO:0000313" key="6">
    <source>
        <dbReference type="Proteomes" id="UP000198287"/>
    </source>
</evidence>
<dbReference type="PANTHER" id="PTHR12236:SF94">
    <property type="entry name" value="CCP84AA-RELATED"/>
    <property type="match status" value="1"/>
</dbReference>
<evidence type="ECO:0000256" key="3">
    <source>
        <dbReference type="PROSITE-ProRule" id="PRU00497"/>
    </source>
</evidence>
<protein>
    <submittedName>
        <fullName evidence="5">Larval cuticle protein A3A</fullName>
    </submittedName>
</protein>
<dbReference type="OMA" id="YSAYKPA"/>
<evidence type="ECO:0000313" key="5">
    <source>
        <dbReference type="EMBL" id="OXA57009.1"/>
    </source>
</evidence>
<feature type="chain" id="PRO_5012556328" evidence="4">
    <location>
        <begin position="17"/>
        <end position="130"/>
    </location>
</feature>
<dbReference type="OrthoDB" id="10071059at2759"/>
<sequence>MIKIAVFLALCGMVSAGAIGYSAVVQPEPYDPHPQYNYGYSVADGLTGDQKSAQESRDGDLVQGQYSLVEPDGAVRTVTYTADGINGFNAVVSRTAPVAPVVAKVAVAAPVYAARGYAAPAYVGGAYAHY</sequence>
<dbReference type="GO" id="GO:0031012">
    <property type="term" value="C:extracellular matrix"/>
    <property type="evidence" value="ECO:0007669"/>
    <property type="project" value="TreeGrafter"/>
</dbReference>
<accession>A0A226EHV2</accession>
<name>A0A226EHV2_FOLCA</name>
<comment type="caution">
    <text evidence="5">The sequence shown here is derived from an EMBL/GenBank/DDBJ whole genome shotgun (WGS) entry which is preliminary data.</text>
</comment>
<dbReference type="InterPro" id="IPR051217">
    <property type="entry name" value="Insect_Cuticle_Struc_Prot"/>
</dbReference>
<keyword evidence="4" id="KW-0732">Signal</keyword>
<evidence type="ECO:0000256" key="1">
    <source>
        <dbReference type="ARBA" id="ARBA00022460"/>
    </source>
</evidence>
<dbReference type="InterPro" id="IPR000618">
    <property type="entry name" value="Insect_cuticle"/>
</dbReference>
<keyword evidence="2" id="KW-0677">Repeat</keyword>
<dbReference type="Pfam" id="PF00379">
    <property type="entry name" value="Chitin_bind_4"/>
    <property type="match status" value="1"/>
</dbReference>
<dbReference type="EMBL" id="LNIX01000003">
    <property type="protein sequence ID" value="OXA57009.1"/>
    <property type="molecule type" value="Genomic_DNA"/>
</dbReference>
<keyword evidence="1 3" id="KW-0193">Cuticle</keyword>
<feature type="signal peptide" evidence="4">
    <location>
        <begin position="1"/>
        <end position="16"/>
    </location>
</feature>
<dbReference type="GO" id="GO:0005615">
    <property type="term" value="C:extracellular space"/>
    <property type="evidence" value="ECO:0007669"/>
    <property type="project" value="TreeGrafter"/>
</dbReference>
<dbReference type="GO" id="GO:0042302">
    <property type="term" value="F:structural constituent of cuticle"/>
    <property type="evidence" value="ECO:0007669"/>
    <property type="project" value="UniProtKB-UniRule"/>
</dbReference>
<gene>
    <name evidence="5" type="ORF">Fcan01_07682</name>
</gene>
<dbReference type="PANTHER" id="PTHR12236">
    <property type="entry name" value="STRUCTURAL CONTITUENT OF CUTICLE"/>
    <property type="match status" value="1"/>
</dbReference>
<dbReference type="Proteomes" id="UP000198287">
    <property type="component" value="Unassembled WGS sequence"/>
</dbReference>
<dbReference type="InterPro" id="IPR031311">
    <property type="entry name" value="CHIT_BIND_RR_consensus"/>
</dbReference>
<dbReference type="AlphaFoldDB" id="A0A226EHV2"/>